<proteinExistence type="predicted"/>
<dbReference type="PROSITE" id="PS51819">
    <property type="entry name" value="VOC"/>
    <property type="match status" value="1"/>
</dbReference>
<dbReference type="Pfam" id="PF00903">
    <property type="entry name" value="Glyoxalase"/>
    <property type="match status" value="1"/>
</dbReference>
<evidence type="ECO:0000313" key="2">
    <source>
        <dbReference type="EMBL" id="MBP0480981.1"/>
    </source>
</evidence>
<dbReference type="CDD" id="cd07247">
    <property type="entry name" value="SgaA_N_like"/>
    <property type="match status" value="1"/>
</dbReference>
<dbReference type="RefSeq" id="WP_209358399.1">
    <property type="nucleotide sequence ID" value="NZ_JAGISH010000001.1"/>
</dbReference>
<comment type="caution">
    <text evidence="2">The sequence shown here is derived from an EMBL/GenBank/DDBJ whole genome shotgun (WGS) entry which is preliminary data.</text>
</comment>
<dbReference type="Proteomes" id="UP000675940">
    <property type="component" value="Unassembled WGS sequence"/>
</dbReference>
<evidence type="ECO:0000313" key="3">
    <source>
        <dbReference type="Proteomes" id="UP000675940"/>
    </source>
</evidence>
<accession>A0A940RZC4</accession>
<protein>
    <submittedName>
        <fullName evidence="2">VOC family protein</fullName>
    </submittedName>
</protein>
<name>A0A940RZC4_9RHOB</name>
<dbReference type="PANTHER" id="PTHR33993">
    <property type="entry name" value="GLYOXALASE-RELATED"/>
    <property type="match status" value="1"/>
</dbReference>
<evidence type="ECO:0000259" key="1">
    <source>
        <dbReference type="PROSITE" id="PS51819"/>
    </source>
</evidence>
<keyword evidence="3" id="KW-1185">Reference proteome</keyword>
<reference evidence="2" key="1">
    <citation type="submission" date="2021-03" db="EMBL/GenBank/DDBJ databases">
        <title>Sagittula salina sp. nov. strain M10.9X isolated from the marine waste.</title>
        <authorList>
            <person name="Satari L."/>
            <person name="Molina-Menor E."/>
            <person name="Vidal-Verdu A."/>
            <person name="Pascual J."/>
            <person name="Pereto J."/>
            <person name="Porcar M."/>
        </authorList>
    </citation>
    <scope>NUCLEOTIDE SEQUENCE</scope>
    <source>
        <strain evidence="2">M10.9X</strain>
    </source>
</reference>
<sequence>MGRPVHFEIHGTDPEKLVAFYGDLFGWTFQRHGQEDYWLASTGDGPGIDGAITTRRGPPPAAGGPVSGATIVMEVQDIDAAWGRGLHLGGKSAMEKMPVPGVGWAAYQIDPDGNVFGIFQNDEEAQ</sequence>
<dbReference type="AlphaFoldDB" id="A0A940RZC4"/>
<gene>
    <name evidence="2" type="ORF">J5474_00545</name>
</gene>
<dbReference type="EMBL" id="JAGISH010000001">
    <property type="protein sequence ID" value="MBP0480981.1"/>
    <property type="molecule type" value="Genomic_DNA"/>
</dbReference>
<organism evidence="2 3">
    <name type="scientific">Sagittula salina</name>
    <dbReference type="NCBI Taxonomy" id="2820268"/>
    <lineage>
        <taxon>Bacteria</taxon>
        <taxon>Pseudomonadati</taxon>
        <taxon>Pseudomonadota</taxon>
        <taxon>Alphaproteobacteria</taxon>
        <taxon>Rhodobacterales</taxon>
        <taxon>Roseobacteraceae</taxon>
        <taxon>Sagittula</taxon>
    </lineage>
</organism>
<dbReference type="SUPFAM" id="SSF54593">
    <property type="entry name" value="Glyoxalase/Bleomycin resistance protein/Dihydroxybiphenyl dioxygenase"/>
    <property type="match status" value="1"/>
</dbReference>
<dbReference type="InterPro" id="IPR037523">
    <property type="entry name" value="VOC_core"/>
</dbReference>
<dbReference type="Gene3D" id="3.10.180.10">
    <property type="entry name" value="2,3-Dihydroxybiphenyl 1,2-Dioxygenase, domain 1"/>
    <property type="match status" value="1"/>
</dbReference>
<dbReference type="InterPro" id="IPR052164">
    <property type="entry name" value="Anthracycline_SecMetBiosynth"/>
</dbReference>
<feature type="domain" description="VOC" evidence="1">
    <location>
        <begin position="3"/>
        <end position="121"/>
    </location>
</feature>
<dbReference type="InterPro" id="IPR029068">
    <property type="entry name" value="Glyas_Bleomycin-R_OHBP_Dase"/>
</dbReference>
<dbReference type="InterPro" id="IPR004360">
    <property type="entry name" value="Glyas_Fos-R_dOase_dom"/>
</dbReference>